<dbReference type="PROSITE" id="PS00409">
    <property type="entry name" value="PROKAR_NTER_METHYL"/>
    <property type="match status" value="1"/>
</dbReference>
<dbReference type="InterPro" id="IPR045584">
    <property type="entry name" value="Pilin-like"/>
</dbReference>
<keyword evidence="4" id="KW-1133">Transmembrane helix</keyword>
<dbReference type="Pfam" id="PF07963">
    <property type="entry name" value="N_methyl"/>
    <property type="match status" value="1"/>
</dbReference>
<dbReference type="RefSeq" id="WP_138676196.1">
    <property type="nucleotide sequence ID" value="NZ_PNBW01000018.1"/>
</dbReference>
<comment type="similarity">
    <text evidence="1 3">Belongs to the N-Me-Phe pilin family.</text>
</comment>
<comment type="caution">
    <text evidence="5">The sequence shown here is derived from an EMBL/GenBank/DDBJ whole genome shotgun (WGS) entry which is preliminary data.</text>
</comment>
<reference evidence="6" key="1">
    <citation type="submission" date="2019-06" db="EMBL/GenBank/DDBJ databases">
        <title>Co-occurence of chitin degradation, pigmentation and bioactivity in marine Pseudoalteromonas.</title>
        <authorList>
            <person name="Sonnenschein E.C."/>
            <person name="Bech P.K."/>
        </authorList>
    </citation>
    <scope>NUCLEOTIDE SEQUENCE [LARGE SCALE GENOMIC DNA]</scope>
    <source>
        <strain evidence="6">S3895</strain>
    </source>
</reference>
<keyword evidence="6" id="KW-1185">Reference proteome</keyword>
<protein>
    <submittedName>
        <fullName evidence="5">Prepilin-type cleavage/methylation domain-containing protein</fullName>
    </submittedName>
</protein>
<proteinExistence type="inferred from homology"/>
<dbReference type="EMBL" id="PNBW01000018">
    <property type="protein sequence ID" value="TMO77944.1"/>
    <property type="molecule type" value="Genomic_DNA"/>
</dbReference>
<sequence>MTKQQQQGGFTLIELMIVIAIIGILAAVALPAYQDYTNRAKGTEVLLAATTAKVCASEKAQVGRSPAGCDASFTATKYAATLTITAAGVITVEGQSDMDGFDIVLTPESAPGTAMEASDFTDGTNISSWVCTGTIASPAKATWLPSTCS</sequence>
<dbReference type="SUPFAM" id="SSF54523">
    <property type="entry name" value="Pili subunits"/>
    <property type="match status" value="1"/>
</dbReference>
<dbReference type="PANTHER" id="PTHR30093:SF34">
    <property type="entry name" value="PREPILIN PEPTIDASE-DEPENDENT PROTEIN D"/>
    <property type="match status" value="1"/>
</dbReference>
<gene>
    <name evidence="5" type="ORF">CWC20_02935</name>
</gene>
<dbReference type="Gene3D" id="3.30.700.10">
    <property type="entry name" value="Glycoprotein, Type 4 Pilin"/>
    <property type="match status" value="1"/>
</dbReference>
<dbReference type="Proteomes" id="UP000307164">
    <property type="component" value="Unassembled WGS sequence"/>
</dbReference>
<evidence type="ECO:0000313" key="6">
    <source>
        <dbReference type="Proteomes" id="UP000307164"/>
    </source>
</evidence>
<keyword evidence="3" id="KW-0281">Fimbrium</keyword>
<dbReference type="InterPro" id="IPR012902">
    <property type="entry name" value="N_methyl_site"/>
</dbReference>
<dbReference type="Pfam" id="PF00114">
    <property type="entry name" value="Pilin"/>
    <property type="match status" value="1"/>
</dbReference>
<evidence type="ECO:0000256" key="2">
    <source>
        <dbReference type="ARBA" id="ARBA00022481"/>
    </source>
</evidence>
<dbReference type="NCBIfam" id="TIGR02532">
    <property type="entry name" value="IV_pilin_GFxxxE"/>
    <property type="match status" value="1"/>
</dbReference>
<accession>A0ABY2W1M8</accession>
<keyword evidence="4" id="KW-0472">Membrane</keyword>
<evidence type="ECO:0000313" key="5">
    <source>
        <dbReference type="EMBL" id="TMO77944.1"/>
    </source>
</evidence>
<keyword evidence="4" id="KW-0812">Transmembrane</keyword>
<keyword evidence="2" id="KW-0488">Methylation</keyword>
<feature type="transmembrane region" description="Helical" evidence="4">
    <location>
        <begin position="12"/>
        <end position="33"/>
    </location>
</feature>
<dbReference type="PANTHER" id="PTHR30093">
    <property type="entry name" value="GENERAL SECRETION PATHWAY PROTEIN G"/>
    <property type="match status" value="1"/>
</dbReference>
<evidence type="ECO:0000256" key="3">
    <source>
        <dbReference type="RuleBase" id="RU000389"/>
    </source>
</evidence>
<evidence type="ECO:0000256" key="1">
    <source>
        <dbReference type="ARBA" id="ARBA00005233"/>
    </source>
</evidence>
<organism evidence="5 6">
    <name type="scientific">Pseudoalteromonas aurantia</name>
    <dbReference type="NCBI Taxonomy" id="43654"/>
    <lineage>
        <taxon>Bacteria</taxon>
        <taxon>Pseudomonadati</taxon>
        <taxon>Pseudomonadota</taxon>
        <taxon>Gammaproteobacteria</taxon>
        <taxon>Alteromonadales</taxon>
        <taxon>Pseudoalteromonadaceae</taxon>
        <taxon>Pseudoalteromonas</taxon>
    </lineage>
</organism>
<dbReference type="InterPro" id="IPR001082">
    <property type="entry name" value="Pilin"/>
</dbReference>
<evidence type="ECO:0000256" key="4">
    <source>
        <dbReference type="SAM" id="Phobius"/>
    </source>
</evidence>
<name>A0ABY2W1M8_9GAMM</name>